<proteinExistence type="predicted"/>
<dbReference type="EMBL" id="JBHSOC010000018">
    <property type="protein sequence ID" value="MFC5642124.1"/>
    <property type="molecule type" value="Genomic_DNA"/>
</dbReference>
<protein>
    <submittedName>
        <fullName evidence="2">Competence protein CoiA family protein</fullName>
    </submittedName>
</protein>
<organism evidence="2 3">
    <name type="scientific">Kitasatospora cinereorecta</name>
    <dbReference type="NCBI Taxonomy" id="285560"/>
    <lineage>
        <taxon>Bacteria</taxon>
        <taxon>Bacillati</taxon>
        <taxon>Actinomycetota</taxon>
        <taxon>Actinomycetes</taxon>
        <taxon>Kitasatosporales</taxon>
        <taxon>Streptomycetaceae</taxon>
        <taxon>Kitasatospora</taxon>
    </lineage>
</organism>
<dbReference type="RefSeq" id="WP_346143867.1">
    <property type="nucleotide sequence ID" value="NZ_BAAAUA010000014.1"/>
</dbReference>
<gene>
    <name evidence="2" type="ORF">ACFPZF_12295</name>
</gene>
<dbReference type="Pfam" id="PF06054">
    <property type="entry name" value="CoiA_nuc"/>
    <property type="match status" value="1"/>
</dbReference>
<dbReference type="InterPro" id="IPR010330">
    <property type="entry name" value="CoiA_nuc"/>
</dbReference>
<evidence type="ECO:0000313" key="2">
    <source>
        <dbReference type="EMBL" id="MFC5642124.1"/>
    </source>
</evidence>
<reference evidence="3" key="1">
    <citation type="journal article" date="2019" name="Int. J. Syst. Evol. Microbiol.">
        <title>The Global Catalogue of Microorganisms (GCM) 10K type strain sequencing project: providing services to taxonomists for standard genome sequencing and annotation.</title>
        <authorList>
            <consortium name="The Broad Institute Genomics Platform"/>
            <consortium name="The Broad Institute Genome Sequencing Center for Infectious Disease"/>
            <person name="Wu L."/>
            <person name="Ma J."/>
        </authorList>
    </citation>
    <scope>NUCLEOTIDE SEQUENCE [LARGE SCALE GENOMIC DNA]</scope>
    <source>
        <strain evidence="3">CGMCC 4.1622</strain>
    </source>
</reference>
<sequence length="399" mass="43784">MGGREMGFTALHAERGRLDASQDDLGCDWEWPAIHRARPRVPLACPECGHGVHPKVSSGGLRFFAHDAGAPRCALAQESMEHHLLKLELAQAVRAGGWFAELEVRAPDGAWRADVMAAAPDGGRRMAWEAQLSPITPDDIRARTGRFAEDGVQVCWVGVRSRPWLGIVPSVLAAPPGTDGTPWKVVGGLARFDLPNWLPANATLRDFVAWVLADRVVGHRFGRPQRLDGRTLWPAAWTAPRYAADAAEWEGLQRKLDGQRVQAMVRQLRPGEGWRGTTQASRHLLRDPHRVMVRSWRLSVPADERRRMREAASAWVLAHHGTAPYFGHEDYDQRWAGGIPLCAGHADGPVVALLRPKPSLLQWEQLAGITVLAATESDGEKLAAGAPRGARVIGLPTLR</sequence>
<dbReference type="Proteomes" id="UP001596066">
    <property type="component" value="Unassembled WGS sequence"/>
</dbReference>
<comment type="caution">
    <text evidence="2">The sequence shown here is derived from an EMBL/GenBank/DDBJ whole genome shotgun (WGS) entry which is preliminary data.</text>
</comment>
<keyword evidence="3" id="KW-1185">Reference proteome</keyword>
<evidence type="ECO:0000259" key="1">
    <source>
        <dbReference type="Pfam" id="PF06054"/>
    </source>
</evidence>
<feature type="domain" description="Competence protein CoiA nuclease-like" evidence="1">
    <location>
        <begin position="78"/>
        <end position="157"/>
    </location>
</feature>
<name>A0ABW0VB98_9ACTN</name>
<accession>A0ABW0VB98</accession>
<evidence type="ECO:0000313" key="3">
    <source>
        <dbReference type="Proteomes" id="UP001596066"/>
    </source>
</evidence>